<keyword evidence="2" id="KW-1185">Reference proteome</keyword>
<proteinExistence type="predicted"/>
<organism evidence="1 2">
    <name type="scientific">Paenibacillus jamilae</name>
    <dbReference type="NCBI Taxonomy" id="114136"/>
    <lineage>
        <taxon>Bacteria</taxon>
        <taxon>Bacillati</taxon>
        <taxon>Bacillota</taxon>
        <taxon>Bacilli</taxon>
        <taxon>Bacillales</taxon>
        <taxon>Paenibacillaceae</taxon>
        <taxon>Paenibacillus</taxon>
    </lineage>
</organism>
<evidence type="ECO:0000313" key="1">
    <source>
        <dbReference type="EMBL" id="KTS83915.1"/>
    </source>
</evidence>
<comment type="caution">
    <text evidence="1">The sequence shown here is derived from an EMBL/GenBank/DDBJ whole genome shotgun (WGS) entry which is preliminary data.</text>
</comment>
<sequence>MKVKKYIILMTAVMSLSAMLAACGDSKKQNEGEATTGTTTSTVATATQTPKVDRDVAGQANVEATASSTVDKAAKAETNTKTYADMAKEATKPDQQAGQIGLNTTQEQLLSFADRYGLVRVPNHPIRRVSDPTGKHINIANYSDSVVNLYTEKPIHPNTDEFIHEAYTYFTEGVAPGETYKKWEETSNTERGLIKMLYLSREGLLILEEAMKTHDYSTPSVQNTLGFFKVASKFESMIPVAQTPTDISLYNMYDQQVKPEWKKLSDIKNPAANEKAFAAAYQKARNETNNLMGLLNIMVSTEMEKRLKAATDPQKTEK</sequence>
<dbReference type="Proteomes" id="UP000074866">
    <property type="component" value="Unassembled WGS sequence"/>
</dbReference>
<name>A0ACC4ZYI2_9BACL</name>
<dbReference type="EMBL" id="LDRX01000024">
    <property type="protein sequence ID" value="KTS83915.1"/>
    <property type="molecule type" value="Genomic_DNA"/>
</dbReference>
<gene>
    <name evidence="1" type="ORF">NS115_05125</name>
</gene>
<reference evidence="1 2" key="1">
    <citation type="journal article" date="2016" name="Front. Microbiol.">
        <title>Genomic Resource of Rice Seed Associated Bacteria.</title>
        <authorList>
            <person name="Midha S."/>
            <person name="Bansal K."/>
            <person name="Sharma S."/>
            <person name="Kumar N."/>
            <person name="Patil P.P."/>
            <person name="Chaudhry V."/>
            <person name="Patil P.B."/>
        </authorList>
    </citation>
    <scope>NUCLEOTIDE SEQUENCE [LARGE SCALE GENOMIC DNA]</scope>
    <source>
        <strain evidence="1 2">NS115</strain>
    </source>
</reference>
<accession>A0ACC4ZYI2</accession>
<evidence type="ECO:0000313" key="2">
    <source>
        <dbReference type="Proteomes" id="UP000074866"/>
    </source>
</evidence>
<protein>
    <submittedName>
        <fullName evidence="1">Uncharacterized protein</fullName>
    </submittedName>
</protein>